<dbReference type="GO" id="GO:0000155">
    <property type="term" value="F:phosphorelay sensor kinase activity"/>
    <property type="evidence" value="ECO:0007669"/>
    <property type="project" value="InterPro"/>
</dbReference>
<keyword evidence="10 11" id="KW-0472">Membrane</keyword>
<dbReference type="SUPFAM" id="SSF47384">
    <property type="entry name" value="Homodimeric domain of signal transducing histidine kinase"/>
    <property type="match status" value="1"/>
</dbReference>
<dbReference type="PANTHER" id="PTHR45436:SF8">
    <property type="entry name" value="HISTIDINE KINASE"/>
    <property type="match status" value="1"/>
</dbReference>
<dbReference type="InterPro" id="IPR036097">
    <property type="entry name" value="HisK_dim/P_sf"/>
</dbReference>
<dbReference type="EMBL" id="MLJW01000337">
    <property type="protein sequence ID" value="OIQ89241.1"/>
    <property type="molecule type" value="Genomic_DNA"/>
</dbReference>
<dbReference type="InterPro" id="IPR036890">
    <property type="entry name" value="HATPase_C_sf"/>
</dbReference>
<comment type="catalytic activity">
    <reaction evidence="1">
        <text>ATP + protein L-histidine = ADP + protein N-phospho-L-histidine.</text>
        <dbReference type="EC" id="2.7.13.3"/>
    </reaction>
</comment>
<dbReference type="CDD" id="cd06225">
    <property type="entry name" value="HAMP"/>
    <property type="match status" value="1"/>
</dbReference>
<evidence type="ECO:0000256" key="6">
    <source>
        <dbReference type="ARBA" id="ARBA00022692"/>
    </source>
</evidence>
<dbReference type="InterPro" id="IPR003661">
    <property type="entry name" value="HisK_dim/P_dom"/>
</dbReference>
<dbReference type="InterPro" id="IPR050428">
    <property type="entry name" value="TCS_sensor_his_kinase"/>
</dbReference>
<dbReference type="SUPFAM" id="SSF158472">
    <property type="entry name" value="HAMP domain-like"/>
    <property type="match status" value="1"/>
</dbReference>
<keyword evidence="5 14" id="KW-0808">Transferase</keyword>
<dbReference type="PANTHER" id="PTHR45436">
    <property type="entry name" value="SENSOR HISTIDINE KINASE YKOH"/>
    <property type="match status" value="1"/>
</dbReference>
<feature type="transmembrane region" description="Helical" evidence="11">
    <location>
        <begin position="151"/>
        <end position="173"/>
    </location>
</feature>
<comment type="subcellular location">
    <subcellularLocation>
        <location evidence="2">Membrane</location>
    </subcellularLocation>
</comment>
<proteinExistence type="predicted"/>
<dbReference type="Pfam" id="PF00672">
    <property type="entry name" value="HAMP"/>
    <property type="match status" value="1"/>
</dbReference>
<dbReference type="Gene3D" id="1.10.287.130">
    <property type="match status" value="1"/>
</dbReference>
<dbReference type="Gene3D" id="6.10.340.10">
    <property type="match status" value="1"/>
</dbReference>
<dbReference type="PRINTS" id="PR00344">
    <property type="entry name" value="BCTRLSENSOR"/>
</dbReference>
<dbReference type="SMART" id="SM00388">
    <property type="entry name" value="HisKA"/>
    <property type="match status" value="1"/>
</dbReference>
<accession>A0A1J5QZV7</accession>
<dbReference type="Gene3D" id="3.30.565.10">
    <property type="entry name" value="Histidine kinase-like ATPase, C-terminal domain"/>
    <property type="match status" value="1"/>
</dbReference>
<evidence type="ECO:0000256" key="8">
    <source>
        <dbReference type="ARBA" id="ARBA00022989"/>
    </source>
</evidence>
<evidence type="ECO:0000256" key="9">
    <source>
        <dbReference type="ARBA" id="ARBA00023012"/>
    </source>
</evidence>
<dbReference type="SUPFAM" id="SSF55874">
    <property type="entry name" value="ATPase domain of HSP90 chaperone/DNA topoisomerase II/histidine kinase"/>
    <property type="match status" value="1"/>
</dbReference>
<dbReference type="InterPro" id="IPR003660">
    <property type="entry name" value="HAMP_dom"/>
</dbReference>
<protein>
    <recommendedName>
        <fullName evidence="3">histidine kinase</fullName>
        <ecNumber evidence="3">2.7.13.3</ecNumber>
    </recommendedName>
</protein>
<feature type="domain" description="HAMP" evidence="13">
    <location>
        <begin position="175"/>
        <end position="228"/>
    </location>
</feature>
<keyword evidence="6 11" id="KW-0812">Transmembrane</keyword>
<dbReference type="AlphaFoldDB" id="A0A1J5QZV7"/>
<organism evidence="14">
    <name type="scientific">mine drainage metagenome</name>
    <dbReference type="NCBI Taxonomy" id="410659"/>
    <lineage>
        <taxon>unclassified sequences</taxon>
        <taxon>metagenomes</taxon>
        <taxon>ecological metagenomes</taxon>
    </lineage>
</organism>
<dbReference type="PROSITE" id="PS50109">
    <property type="entry name" value="HIS_KIN"/>
    <property type="match status" value="1"/>
</dbReference>
<evidence type="ECO:0000256" key="10">
    <source>
        <dbReference type="ARBA" id="ARBA00023136"/>
    </source>
</evidence>
<name>A0A1J5QZV7_9ZZZZ</name>
<dbReference type="EC" id="2.7.13.3" evidence="3"/>
<feature type="transmembrane region" description="Helical" evidence="11">
    <location>
        <begin position="7"/>
        <end position="30"/>
    </location>
</feature>
<evidence type="ECO:0000259" key="12">
    <source>
        <dbReference type="PROSITE" id="PS50109"/>
    </source>
</evidence>
<evidence type="ECO:0000313" key="14">
    <source>
        <dbReference type="EMBL" id="OIQ89241.1"/>
    </source>
</evidence>
<dbReference type="Pfam" id="PF00512">
    <property type="entry name" value="HisKA"/>
    <property type="match status" value="1"/>
</dbReference>
<evidence type="ECO:0000256" key="5">
    <source>
        <dbReference type="ARBA" id="ARBA00022679"/>
    </source>
</evidence>
<evidence type="ECO:0000256" key="4">
    <source>
        <dbReference type="ARBA" id="ARBA00022553"/>
    </source>
</evidence>
<dbReference type="SMART" id="SM00304">
    <property type="entry name" value="HAMP"/>
    <property type="match status" value="1"/>
</dbReference>
<keyword evidence="4" id="KW-0597">Phosphoprotein</keyword>
<evidence type="ECO:0000256" key="7">
    <source>
        <dbReference type="ARBA" id="ARBA00022777"/>
    </source>
</evidence>
<keyword evidence="7 14" id="KW-0418">Kinase</keyword>
<evidence type="ECO:0000256" key="3">
    <source>
        <dbReference type="ARBA" id="ARBA00012438"/>
    </source>
</evidence>
<gene>
    <name evidence="14" type="primary">mprB_1</name>
    <name evidence="14" type="ORF">GALL_288500</name>
</gene>
<keyword evidence="9" id="KW-0902">Two-component regulatory system</keyword>
<comment type="caution">
    <text evidence="14">The sequence shown here is derived from an EMBL/GenBank/DDBJ whole genome shotgun (WGS) entry which is preliminary data.</text>
</comment>
<keyword evidence="8 11" id="KW-1133">Transmembrane helix</keyword>
<dbReference type="InterPro" id="IPR005467">
    <property type="entry name" value="His_kinase_dom"/>
</dbReference>
<reference evidence="14" key="1">
    <citation type="submission" date="2016-10" db="EMBL/GenBank/DDBJ databases">
        <title>Sequence of Gallionella enrichment culture.</title>
        <authorList>
            <person name="Poehlein A."/>
            <person name="Muehling M."/>
            <person name="Daniel R."/>
        </authorList>
    </citation>
    <scope>NUCLEOTIDE SEQUENCE</scope>
</reference>
<dbReference type="GO" id="GO:0016787">
    <property type="term" value="F:hydrolase activity"/>
    <property type="evidence" value="ECO:0007669"/>
    <property type="project" value="UniProtKB-KW"/>
</dbReference>
<dbReference type="InterPro" id="IPR003594">
    <property type="entry name" value="HATPase_dom"/>
</dbReference>
<keyword evidence="14" id="KW-0378">Hydrolase</keyword>
<sequence length="451" mass="47821">MLRSFALRLALAYALVFILSALGLGGFLWWRTAAYLDHETDAVILADIQAVGDQLREFGLPGAISAIRERVGKAADSHAIYLLADPALRPVAGNLDAWPLAIRHKRGWRHIPLAARGRIHDTKVFYLVLSDGYHLLVGRDVEDRTEIRTTILGALGWAALTALLLAAGGGLLLRRTIFRRVEAITRATTAIMRGDLSNRLAAVGSSDEFDRLAQTINGMLQQIEVLVDGVRNASNAVAHDLRTPLAELRGRLEALLRSPPGPEAMLQEVAEAVADLDRLIAVFNALLRLAEIDSGARLAGFCAVRLDQILIEVAELYGAVAEDKGVTLTLIDPPALEVRGDPSLLAQAVGNLIDNAVKYSPAGGNVTLGLTPRGDGGLSITVTDDGPGIPAAEKLHATDRFYRGSAGDHVPGLGLGLCTVAAIMRLHGGSLILGDNSPGLAAVLDLPAQAV</sequence>
<dbReference type="Pfam" id="PF02518">
    <property type="entry name" value="HATPase_c"/>
    <property type="match status" value="1"/>
</dbReference>
<dbReference type="PROSITE" id="PS50885">
    <property type="entry name" value="HAMP"/>
    <property type="match status" value="1"/>
</dbReference>
<evidence type="ECO:0000256" key="1">
    <source>
        <dbReference type="ARBA" id="ARBA00000085"/>
    </source>
</evidence>
<dbReference type="InterPro" id="IPR004358">
    <property type="entry name" value="Sig_transdc_His_kin-like_C"/>
</dbReference>
<dbReference type="CDD" id="cd00075">
    <property type="entry name" value="HATPase"/>
    <property type="match status" value="1"/>
</dbReference>
<dbReference type="SMART" id="SM00387">
    <property type="entry name" value="HATPase_c"/>
    <property type="match status" value="1"/>
</dbReference>
<evidence type="ECO:0000256" key="11">
    <source>
        <dbReference type="SAM" id="Phobius"/>
    </source>
</evidence>
<feature type="domain" description="Histidine kinase" evidence="12">
    <location>
        <begin position="236"/>
        <end position="450"/>
    </location>
</feature>
<evidence type="ECO:0000256" key="2">
    <source>
        <dbReference type="ARBA" id="ARBA00004370"/>
    </source>
</evidence>
<evidence type="ECO:0000259" key="13">
    <source>
        <dbReference type="PROSITE" id="PS50885"/>
    </source>
</evidence>
<dbReference type="CDD" id="cd00082">
    <property type="entry name" value="HisKA"/>
    <property type="match status" value="1"/>
</dbReference>
<dbReference type="GO" id="GO:0005886">
    <property type="term" value="C:plasma membrane"/>
    <property type="evidence" value="ECO:0007669"/>
    <property type="project" value="TreeGrafter"/>
</dbReference>